<evidence type="ECO:0000313" key="4">
    <source>
        <dbReference type="Proteomes" id="UP000191905"/>
    </source>
</evidence>
<sequence>MLLVATLCVAVTAFALSAGSGKTEALGIVPDAMTAAHDHHSHSHDDDAADPDHSALHAADHSHDTPTFPVLIVYAIRTVPERLSGLPGLAVLAANPLPGDRPPQSLA</sequence>
<comment type="caution">
    <text evidence="3">The sequence shown here is derived from an EMBL/GenBank/DDBJ whole genome shotgun (WGS) entry which is preliminary data.</text>
</comment>
<evidence type="ECO:0008006" key="5">
    <source>
        <dbReference type="Google" id="ProtNLM"/>
    </source>
</evidence>
<evidence type="ECO:0000256" key="2">
    <source>
        <dbReference type="SAM" id="SignalP"/>
    </source>
</evidence>
<proteinExistence type="predicted"/>
<dbReference type="AlphaFoldDB" id="A0A1V8RNJ7"/>
<dbReference type="EMBL" id="MDET01000028">
    <property type="protein sequence ID" value="OQM74529.1"/>
    <property type="molecule type" value="Genomic_DNA"/>
</dbReference>
<organism evidence="3 4">
    <name type="scientific">Manganibacter manganicus</name>
    <dbReference type="NCBI Taxonomy" id="1873176"/>
    <lineage>
        <taxon>Bacteria</taxon>
        <taxon>Pseudomonadati</taxon>
        <taxon>Pseudomonadota</taxon>
        <taxon>Alphaproteobacteria</taxon>
        <taxon>Hyphomicrobiales</taxon>
        <taxon>Phyllobacteriaceae</taxon>
        <taxon>Manganibacter</taxon>
    </lineage>
</organism>
<evidence type="ECO:0000313" key="3">
    <source>
        <dbReference type="EMBL" id="OQM74529.1"/>
    </source>
</evidence>
<keyword evidence="4" id="KW-1185">Reference proteome</keyword>
<name>A0A1V8RNJ7_9HYPH</name>
<dbReference type="STRING" id="1873176.BFN67_21590"/>
<feature type="compositionally biased region" description="Basic and acidic residues" evidence="1">
    <location>
        <begin position="43"/>
        <end position="63"/>
    </location>
</feature>
<reference evidence="3 4" key="1">
    <citation type="journal article" date="2016" name="Int. J. Syst. Evol. Microbiol.">
        <title>Pseudaminobacter manganicus sp. nov., isolated from sludge of a manganese mine.</title>
        <authorList>
            <person name="Li J."/>
            <person name="Huang J."/>
            <person name="Liao S."/>
            <person name="Wang G."/>
        </authorList>
    </citation>
    <scope>NUCLEOTIDE SEQUENCE [LARGE SCALE GENOMIC DNA]</scope>
    <source>
        <strain evidence="3 4">JH-7</strain>
    </source>
</reference>
<protein>
    <recommendedName>
        <fullName evidence="5">Cobalt transporter</fullName>
    </recommendedName>
</protein>
<dbReference type="Proteomes" id="UP000191905">
    <property type="component" value="Unassembled WGS sequence"/>
</dbReference>
<gene>
    <name evidence="3" type="ORF">BFN67_21590</name>
</gene>
<evidence type="ECO:0000256" key="1">
    <source>
        <dbReference type="SAM" id="MobiDB-lite"/>
    </source>
</evidence>
<accession>A0A1V8RNJ7</accession>
<keyword evidence="2" id="KW-0732">Signal</keyword>
<feature type="signal peptide" evidence="2">
    <location>
        <begin position="1"/>
        <end position="17"/>
    </location>
</feature>
<feature type="region of interest" description="Disordered" evidence="1">
    <location>
        <begin position="34"/>
        <end position="63"/>
    </location>
</feature>
<feature type="chain" id="PRO_5012551369" description="Cobalt transporter" evidence="2">
    <location>
        <begin position="18"/>
        <end position="107"/>
    </location>
</feature>